<comment type="caution">
    <text evidence="2">The sequence shown here is derived from an EMBL/GenBank/DDBJ whole genome shotgun (WGS) entry which is preliminary data.</text>
</comment>
<gene>
    <name evidence="2" type="ORF">RND81_05G080500</name>
</gene>
<sequence length="329" mass="37182">MLDHIIRSCALLRKLCVFNCTGLRNIVIPRSSALEMLDLTETFPKGEAIILENSSLKEFSYTPKGDHNSDDPWPIISTPGVFRNLRTFYVSNVGVTDEVLAELLSEFTLLEDLVFWGCHMLNIMKISSTRIKYICLNDCCNLLDIVIDAPSLKKFEFNGELDPSLSISVTNNQGSCIISVHTLPYYLDTNGFVKLKNCLTGLNGRNFLKISLLHESLEVRCDGIVFNEAELGNANFGPPCNIGEVQLRRFPWRLSESSLSAFINGLFWICHPDIISLRINLAVLNSTVEAFISELENMAKCWRHPLVEGTNSSSLLNPRKLYVRLRLFW</sequence>
<proteinExistence type="predicted"/>
<accession>A0AAW1KZ04</accession>
<organism evidence="2 3">
    <name type="scientific">Saponaria officinalis</name>
    <name type="common">Common soapwort</name>
    <name type="synonym">Lychnis saponaria</name>
    <dbReference type="NCBI Taxonomy" id="3572"/>
    <lineage>
        <taxon>Eukaryota</taxon>
        <taxon>Viridiplantae</taxon>
        <taxon>Streptophyta</taxon>
        <taxon>Embryophyta</taxon>
        <taxon>Tracheophyta</taxon>
        <taxon>Spermatophyta</taxon>
        <taxon>Magnoliopsida</taxon>
        <taxon>eudicotyledons</taxon>
        <taxon>Gunneridae</taxon>
        <taxon>Pentapetalae</taxon>
        <taxon>Caryophyllales</taxon>
        <taxon>Caryophyllaceae</taxon>
        <taxon>Caryophylleae</taxon>
        <taxon>Saponaria</taxon>
    </lineage>
</organism>
<evidence type="ECO:0000313" key="2">
    <source>
        <dbReference type="EMBL" id="KAK9724536.1"/>
    </source>
</evidence>
<keyword evidence="3" id="KW-1185">Reference proteome</keyword>
<dbReference type="Pfam" id="PF23622">
    <property type="entry name" value="LRR_At1g61320_AtMIF1"/>
    <property type="match status" value="1"/>
</dbReference>
<dbReference type="Gene3D" id="3.80.10.10">
    <property type="entry name" value="Ribonuclease Inhibitor"/>
    <property type="match status" value="1"/>
</dbReference>
<evidence type="ECO:0000313" key="3">
    <source>
        <dbReference type="Proteomes" id="UP001443914"/>
    </source>
</evidence>
<dbReference type="SUPFAM" id="SSF52047">
    <property type="entry name" value="RNI-like"/>
    <property type="match status" value="1"/>
</dbReference>
<dbReference type="InterPro" id="IPR032675">
    <property type="entry name" value="LRR_dom_sf"/>
</dbReference>
<protein>
    <recommendedName>
        <fullName evidence="1">At1g61320/AtMIF1 LRR domain-containing protein</fullName>
    </recommendedName>
</protein>
<evidence type="ECO:0000259" key="1">
    <source>
        <dbReference type="Pfam" id="PF23622"/>
    </source>
</evidence>
<dbReference type="AlphaFoldDB" id="A0AAW1KZ04"/>
<dbReference type="EMBL" id="JBDFQZ010000005">
    <property type="protein sequence ID" value="KAK9724536.1"/>
    <property type="molecule type" value="Genomic_DNA"/>
</dbReference>
<reference evidence="2" key="1">
    <citation type="submission" date="2024-03" db="EMBL/GenBank/DDBJ databases">
        <title>WGS assembly of Saponaria officinalis var. Norfolk2.</title>
        <authorList>
            <person name="Jenkins J."/>
            <person name="Shu S."/>
            <person name="Grimwood J."/>
            <person name="Barry K."/>
            <person name="Goodstein D."/>
            <person name="Schmutz J."/>
            <person name="Leebens-Mack J."/>
            <person name="Osbourn A."/>
        </authorList>
    </citation>
    <scope>NUCLEOTIDE SEQUENCE [LARGE SCALE GENOMIC DNA]</scope>
    <source>
        <strain evidence="2">JIC</strain>
    </source>
</reference>
<dbReference type="InterPro" id="IPR055357">
    <property type="entry name" value="LRR_At1g61320_AtMIF1"/>
</dbReference>
<name>A0AAW1KZ04_SAPOF</name>
<dbReference type="PANTHER" id="PTHR34145">
    <property type="entry name" value="OS02G0105600 PROTEIN"/>
    <property type="match status" value="1"/>
</dbReference>
<feature type="domain" description="At1g61320/AtMIF1 LRR" evidence="1">
    <location>
        <begin position="79"/>
        <end position="170"/>
    </location>
</feature>
<dbReference type="Proteomes" id="UP001443914">
    <property type="component" value="Unassembled WGS sequence"/>
</dbReference>
<dbReference type="InterPro" id="IPR053772">
    <property type="entry name" value="At1g61320/At1g61330-like"/>
</dbReference>
<dbReference type="PANTHER" id="PTHR34145:SF51">
    <property type="entry name" value="FBD DOMAIN-CONTAINING PROTEIN"/>
    <property type="match status" value="1"/>
</dbReference>